<dbReference type="GO" id="GO:0004190">
    <property type="term" value="F:aspartic-type endopeptidase activity"/>
    <property type="evidence" value="ECO:0007669"/>
    <property type="project" value="InterPro"/>
</dbReference>
<feature type="domain" description="Reverse transcriptase" evidence="2">
    <location>
        <begin position="746"/>
        <end position="906"/>
    </location>
</feature>
<gene>
    <name evidence="3" type="ORF">Pfra01_001956500</name>
</gene>
<feature type="region of interest" description="Disordered" evidence="1">
    <location>
        <begin position="573"/>
        <end position="594"/>
    </location>
</feature>
<sequence length="937" mass="104013">MLLHYMRHVAAKVSERISVNMGTHFGLMFDGRTIGTFHFVAIYGVSVKDEVLHQVLLAVSPAEYGQTADADIETIEAILQLYGKERCMLMFLVAENCETNQAIATRLAVPFVGCASHRFNPAYKPLKANVTRWSLTYQMLARYVKIRDAIKMVAAVEDLLPRPSAHRQILQLVAKLEDLDSVCANLQSENRTIADVRLLFDAVIAKYPATADYLIPSTRIVHSPVFETAVVKLLTDQIPSAAGEEAISSFAAPVSPPRMTAKKKVDFATETLRNAKRPRRAVETKYVDILRMVPPTSNRCERLFPHCKLVLNPLRSSMLPANFELLVFLRANRDLWNFTSLMGCEDDNDQGVEVSLNAESCCGSTQHQVLGCPDTQPGEAERLLADMPARRVAPTTTLRRAETVTKPGHGAAEATDLSGAVEARVDGLEVHVLLLDTGADESLVAQGVVDAIKARGTPAFLADIPARTLSPIGGKDFVVHRAVTFREVELATSTGPLMLRNLACLVEDGDMSLDFMLVRPVMTVLGYSADELLVRARNTKSEGGGWRHEASEGRRRYNGAPAYVSNADTRERHRVGYDGPRGTRGQHGAYRPGLGWQRHGARRRVLAGAHATATENVDAVERHGTRTALLSLQLHDVPAVQDMLDTKFAASRAKGLSAKGVKQLREILLRRQDSFRLEFGRDPPVKVAPLQVRMKVNAQPTKAQPRHHSPDDRAFLDCHTSKLLEFRLVFPNHRSRWAAPRSVRKKEQDSDPTADPRMTIDTRGVNERTDAMPWPMPVLEVVLGALEGAKVFFALDWFRGYSQLPLHEDSQEPFTFITHRGMYTPTRVPMGATNAVVYCQGVVEEIFGDLLGNGILEWLDHILGYADFGNELLQLLDQVLARCEACELKLHAKKCDFFEIEVKWCGKMVPAVGVRHCPDRVQGLVEMQPPQMAGYLQ</sequence>
<evidence type="ECO:0000313" key="3">
    <source>
        <dbReference type="EMBL" id="GMF49472.1"/>
    </source>
</evidence>
<evidence type="ECO:0000313" key="4">
    <source>
        <dbReference type="Proteomes" id="UP001165121"/>
    </source>
</evidence>
<dbReference type="SUPFAM" id="SSF56672">
    <property type="entry name" value="DNA/RNA polymerases"/>
    <property type="match status" value="1"/>
</dbReference>
<dbReference type="PROSITE" id="PS00141">
    <property type="entry name" value="ASP_PROTEASE"/>
    <property type="match status" value="1"/>
</dbReference>
<dbReference type="InterPro" id="IPR043128">
    <property type="entry name" value="Rev_trsase/Diguanyl_cyclase"/>
</dbReference>
<dbReference type="SUPFAM" id="SSF53098">
    <property type="entry name" value="Ribonuclease H-like"/>
    <property type="match status" value="1"/>
</dbReference>
<dbReference type="Pfam" id="PF00078">
    <property type="entry name" value="RVT_1"/>
    <property type="match status" value="1"/>
</dbReference>
<evidence type="ECO:0000256" key="1">
    <source>
        <dbReference type="SAM" id="MobiDB-lite"/>
    </source>
</evidence>
<protein>
    <submittedName>
        <fullName evidence="3">Unnamed protein product</fullName>
    </submittedName>
</protein>
<dbReference type="InterPro" id="IPR043502">
    <property type="entry name" value="DNA/RNA_pol_sf"/>
</dbReference>
<feature type="region of interest" description="Disordered" evidence="1">
    <location>
        <begin position="739"/>
        <end position="763"/>
    </location>
</feature>
<dbReference type="GO" id="GO:0006508">
    <property type="term" value="P:proteolysis"/>
    <property type="evidence" value="ECO:0007669"/>
    <property type="project" value="InterPro"/>
</dbReference>
<accession>A0A9W7CZX0</accession>
<reference evidence="3" key="1">
    <citation type="submission" date="2023-04" db="EMBL/GenBank/DDBJ databases">
        <title>Phytophthora fragariaefolia NBRC 109709.</title>
        <authorList>
            <person name="Ichikawa N."/>
            <person name="Sato H."/>
            <person name="Tonouchi N."/>
        </authorList>
    </citation>
    <scope>NUCLEOTIDE SEQUENCE</scope>
    <source>
        <strain evidence="3">NBRC 109709</strain>
    </source>
</reference>
<keyword evidence="4" id="KW-1185">Reference proteome</keyword>
<dbReference type="PANTHER" id="PTHR40866">
    <property type="entry name" value="BED-TYPE DOMAIN-CONTAINING PROTEIN"/>
    <property type="match status" value="1"/>
</dbReference>
<organism evidence="3 4">
    <name type="scientific">Phytophthora fragariaefolia</name>
    <dbReference type="NCBI Taxonomy" id="1490495"/>
    <lineage>
        <taxon>Eukaryota</taxon>
        <taxon>Sar</taxon>
        <taxon>Stramenopiles</taxon>
        <taxon>Oomycota</taxon>
        <taxon>Peronosporomycetes</taxon>
        <taxon>Peronosporales</taxon>
        <taxon>Peronosporaceae</taxon>
        <taxon>Phytophthora</taxon>
    </lineage>
</organism>
<dbReference type="EMBL" id="BSXT01002533">
    <property type="protein sequence ID" value="GMF49472.1"/>
    <property type="molecule type" value="Genomic_DNA"/>
</dbReference>
<comment type="caution">
    <text evidence="3">The sequence shown here is derived from an EMBL/GenBank/DDBJ whole genome shotgun (WGS) entry which is preliminary data.</text>
</comment>
<dbReference type="PANTHER" id="PTHR40866:SF1">
    <property type="entry name" value="BED-TYPE DOMAIN-CONTAINING PROTEIN"/>
    <property type="match status" value="1"/>
</dbReference>
<dbReference type="OrthoDB" id="6507919at2759"/>
<dbReference type="Gene3D" id="3.30.70.270">
    <property type="match status" value="1"/>
</dbReference>
<dbReference type="InterPro" id="IPR012337">
    <property type="entry name" value="RNaseH-like_sf"/>
</dbReference>
<proteinExistence type="predicted"/>
<evidence type="ECO:0000259" key="2">
    <source>
        <dbReference type="Pfam" id="PF00078"/>
    </source>
</evidence>
<dbReference type="CDD" id="cd01647">
    <property type="entry name" value="RT_LTR"/>
    <property type="match status" value="1"/>
</dbReference>
<dbReference type="InterPro" id="IPR001969">
    <property type="entry name" value="Aspartic_peptidase_AS"/>
</dbReference>
<dbReference type="Gene3D" id="3.10.10.10">
    <property type="entry name" value="HIV Type 1 Reverse Transcriptase, subunit A, domain 1"/>
    <property type="match status" value="1"/>
</dbReference>
<dbReference type="Proteomes" id="UP001165121">
    <property type="component" value="Unassembled WGS sequence"/>
</dbReference>
<name>A0A9W7CZX0_9STRA</name>
<dbReference type="AlphaFoldDB" id="A0A9W7CZX0"/>
<dbReference type="InterPro" id="IPR000477">
    <property type="entry name" value="RT_dom"/>
</dbReference>